<keyword evidence="13" id="KW-0963">Cytoplasm</keyword>
<evidence type="ECO:0000256" key="1">
    <source>
        <dbReference type="ARBA" id="ARBA00005015"/>
    </source>
</evidence>
<dbReference type="EMBL" id="SJZJ01000001">
    <property type="protein sequence ID" value="TCJ31150.1"/>
    <property type="molecule type" value="Genomic_DNA"/>
</dbReference>
<dbReference type="SUPFAM" id="SSF54211">
    <property type="entry name" value="Ribosomal protein S5 domain 2-like"/>
    <property type="match status" value="1"/>
</dbReference>
<dbReference type="InterPro" id="IPR036554">
    <property type="entry name" value="GHMP_kinase_C_sf"/>
</dbReference>
<evidence type="ECO:0000256" key="7">
    <source>
        <dbReference type="ARBA" id="ARBA00022697"/>
    </source>
</evidence>
<dbReference type="PANTHER" id="PTHR20861:SF1">
    <property type="entry name" value="HOMOSERINE KINASE"/>
    <property type="match status" value="1"/>
</dbReference>
<keyword evidence="7 13" id="KW-0791">Threonine biosynthesis</keyword>
<dbReference type="GO" id="GO:0005524">
    <property type="term" value="F:ATP binding"/>
    <property type="evidence" value="ECO:0007669"/>
    <property type="project" value="UniProtKB-UniRule"/>
</dbReference>
<evidence type="ECO:0000256" key="4">
    <source>
        <dbReference type="ARBA" id="ARBA00017858"/>
    </source>
</evidence>
<dbReference type="NCBIfam" id="TIGR00191">
    <property type="entry name" value="thrB"/>
    <property type="match status" value="1"/>
</dbReference>
<proteinExistence type="inferred from homology"/>
<feature type="domain" description="GHMP kinase N-terminal" evidence="14">
    <location>
        <begin position="64"/>
        <end position="155"/>
    </location>
</feature>
<comment type="catalytic activity">
    <reaction evidence="11 13">
        <text>L-homoserine + ATP = O-phospho-L-homoserine + ADP + H(+)</text>
        <dbReference type="Rhea" id="RHEA:13985"/>
        <dbReference type="ChEBI" id="CHEBI:15378"/>
        <dbReference type="ChEBI" id="CHEBI:30616"/>
        <dbReference type="ChEBI" id="CHEBI:57476"/>
        <dbReference type="ChEBI" id="CHEBI:57590"/>
        <dbReference type="ChEBI" id="CHEBI:456216"/>
        <dbReference type="EC" id="2.7.1.39"/>
    </reaction>
</comment>
<evidence type="ECO:0000256" key="5">
    <source>
        <dbReference type="ARBA" id="ARBA00022605"/>
    </source>
</evidence>
<dbReference type="InterPro" id="IPR006204">
    <property type="entry name" value="GHMP_kinase_N_dom"/>
</dbReference>
<keyword evidence="8 13" id="KW-0547">Nucleotide-binding</keyword>
<comment type="subcellular location">
    <subcellularLocation>
        <location evidence="13">Cytoplasm</location>
    </subcellularLocation>
</comment>
<keyword evidence="10 13" id="KW-0067">ATP-binding</keyword>
<evidence type="ECO:0000256" key="8">
    <source>
        <dbReference type="ARBA" id="ARBA00022741"/>
    </source>
</evidence>
<keyword evidence="9 13" id="KW-0418">Kinase</keyword>
<gene>
    <name evidence="13" type="primary">thrB</name>
    <name evidence="16" type="ORF">EPD65_00835</name>
</gene>
<dbReference type="InterPro" id="IPR014721">
    <property type="entry name" value="Ribsml_uS5_D2-typ_fold_subgr"/>
</dbReference>
<comment type="function">
    <text evidence="12 13">Catalyzes the ATP-dependent phosphorylation of L-homoserine to L-homoserine phosphate.</text>
</comment>
<keyword evidence="5 13" id="KW-0028">Amino-acid biosynthesis</keyword>
<evidence type="ECO:0000256" key="3">
    <source>
        <dbReference type="ARBA" id="ARBA00012078"/>
    </source>
</evidence>
<evidence type="ECO:0000256" key="13">
    <source>
        <dbReference type="HAMAP-Rule" id="MF_00384"/>
    </source>
</evidence>
<dbReference type="GO" id="GO:0005737">
    <property type="term" value="C:cytoplasm"/>
    <property type="evidence" value="ECO:0007669"/>
    <property type="project" value="UniProtKB-SubCell"/>
</dbReference>
<dbReference type="Pfam" id="PF08544">
    <property type="entry name" value="GHMP_kinases_C"/>
    <property type="match status" value="1"/>
</dbReference>
<dbReference type="InterPro" id="IPR020568">
    <property type="entry name" value="Ribosomal_Su5_D2-typ_SF"/>
</dbReference>
<dbReference type="SUPFAM" id="SSF55060">
    <property type="entry name" value="GHMP Kinase, C-terminal domain"/>
    <property type="match status" value="1"/>
</dbReference>
<dbReference type="GO" id="GO:0009088">
    <property type="term" value="P:threonine biosynthetic process"/>
    <property type="evidence" value="ECO:0007669"/>
    <property type="project" value="UniProtKB-UniRule"/>
</dbReference>
<evidence type="ECO:0000313" key="17">
    <source>
        <dbReference type="Proteomes" id="UP000295453"/>
    </source>
</evidence>
<feature type="domain" description="GHMP kinase C-terminal" evidence="15">
    <location>
        <begin position="222"/>
        <end position="286"/>
    </location>
</feature>
<organism evidence="16 17">
    <name type="scientific">Nocardioides jejuensis</name>
    <dbReference type="NCBI Taxonomy" id="2502782"/>
    <lineage>
        <taxon>Bacteria</taxon>
        <taxon>Bacillati</taxon>
        <taxon>Actinomycetota</taxon>
        <taxon>Actinomycetes</taxon>
        <taxon>Propionibacteriales</taxon>
        <taxon>Nocardioidaceae</taxon>
        <taxon>Nocardioides</taxon>
    </lineage>
</organism>
<comment type="caution">
    <text evidence="16">The sequence shown here is derived from an EMBL/GenBank/DDBJ whole genome shotgun (WGS) entry which is preliminary data.</text>
</comment>
<feature type="binding site" evidence="13">
    <location>
        <begin position="99"/>
        <end position="109"/>
    </location>
    <ligand>
        <name>ATP</name>
        <dbReference type="ChEBI" id="CHEBI:30616"/>
    </ligand>
</feature>
<evidence type="ECO:0000313" key="16">
    <source>
        <dbReference type="EMBL" id="TCJ31150.1"/>
    </source>
</evidence>
<dbReference type="PANTHER" id="PTHR20861">
    <property type="entry name" value="HOMOSERINE/4-DIPHOSPHOCYTIDYL-2-C-METHYL-D-ERYTHRITOL KINASE"/>
    <property type="match status" value="1"/>
</dbReference>
<evidence type="ECO:0000259" key="14">
    <source>
        <dbReference type="Pfam" id="PF00288"/>
    </source>
</evidence>
<dbReference type="HAMAP" id="MF_00384">
    <property type="entry name" value="Homoser_kinase"/>
    <property type="match status" value="1"/>
</dbReference>
<dbReference type="GO" id="GO:0004413">
    <property type="term" value="F:homoserine kinase activity"/>
    <property type="evidence" value="ECO:0007669"/>
    <property type="project" value="UniProtKB-UniRule"/>
</dbReference>
<dbReference type="PRINTS" id="PR00958">
    <property type="entry name" value="HOMSERKINASE"/>
</dbReference>
<evidence type="ECO:0000256" key="2">
    <source>
        <dbReference type="ARBA" id="ARBA00007370"/>
    </source>
</evidence>
<dbReference type="Gene3D" id="3.30.230.10">
    <property type="match status" value="1"/>
</dbReference>
<reference evidence="16 17" key="1">
    <citation type="submission" date="2019-03" db="EMBL/GenBank/DDBJ databases">
        <authorList>
            <person name="Kim M.K.M."/>
        </authorList>
    </citation>
    <scope>NUCLEOTIDE SEQUENCE [LARGE SCALE GENOMIC DNA]</scope>
    <source>
        <strain evidence="16 17">18JY15-6</strain>
    </source>
</reference>
<comment type="pathway">
    <text evidence="1 13">Amino-acid biosynthesis; L-threonine biosynthesis; L-threonine from L-aspartate: step 4/5.</text>
</comment>
<dbReference type="AlphaFoldDB" id="A0A4R1CIJ3"/>
<evidence type="ECO:0000256" key="12">
    <source>
        <dbReference type="ARBA" id="ARBA00049954"/>
    </source>
</evidence>
<dbReference type="EC" id="2.7.1.39" evidence="3 13"/>
<dbReference type="Pfam" id="PF00288">
    <property type="entry name" value="GHMP_kinases_N"/>
    <property type="match status" value="1"/>
</dbReference>
<evidence type="ECO:0000256" key="11">
    <source>
        <dbReference type="ARBA" id="ARBA00049375"/>
    </source>
</evidence>
<evidence type="ECO:0000256" key="9">
    <source>
        <dbReference type="ARBA" id="ARBA00022777"/>
    </source>
</evidence>
<keyword evidence="17" id="KW-1185">Reference proteome</keyword>
<protein>
    <recommendedName>
        <fullName evidence="4 13">Homoserine kinase</fullName>
        <shortName evidence="13">HK</shortName>
        <shortName evidence="13">HSK</shortName>
        <ecNumber evidence="3 13">2.7.1.39</ecNumber>
    </recommendedName>
</protein>
<dbReference type="UniPathway" id="UPA00050">
    <property type="reaction ID" value="UER00064"/>
</dbReference>
<dbReference type="PIRSF" id="PIRSF000676">
    <property type="entry name" value="Homoser_kin"/>
    <property type="match status" value="1"/>
</dbReference>
<dbReference type="InterPro" id="IPR006203">
    <property type="entry name" value="GHMP_knse_ATP-bd_CS"/>
</dbReference>
<sequence>MALVSGTVRVSVPATSANLGPGFDALGLALTMRDRLSASVLPAGLVIEVTGVGADSVPRDSSHLVVRCINRALAELGEEPVGLPDSAVGLKLTCDNVIPHARGLGSSSAAIVAGLALGRGLVVGGDMLMTDDELFSLAAEIEGHPDNVAPAAYGGFVIAGHEGETFYAAESPVDPSISVVVFVPSTPVETKVARGLLPATVPHAEAAANAGRAALLVAALAGQPSLLLWATRDWLHQDYREPAMPESLALVRALRADGLAAIVSGAGPTVLAFAASKADRQALVSRTPEGWVSYPLDVDHNGVVVS</sequence>
<keyword evidence="6 13" id="KW-0808">Transferase</keyword>
<dbReference type="RefSeq" id="WP_131581002.1">
    <property type="nucleotide sequence ID" value="NZ_SJZJ01000001.1"/>
</dbReference>
<name>A0A4R1CIJ3_9ACTN</name>
<dbReference type="Proteomes" id="UP000295453">
    <property type="component" value="Unassembled WGS sequence"/>
</dbReference>
<dbReference type="Gene3D" id="3.30.70.890">
    <property type="entry name" value="GHMP kinase, C-terminal domain"/>
    <property type="match status" value="1"/>
</dbReference>
<dbReference type="OrthoDB" id="9769912at2"/>
<evidence type="ECO:0000259" key="15">
    <source>
        <dbReference type="Pfam" id="PF08544"/>
    </source>
</evidence>
<comment type="similarity">
    <text evidence="2 13">Belongs to the GHMP kinase family. Homoserine kinase subfamily.</text>
</comment>
<dbReference type="PROSITE" id="PS00627">
    <property type="entry name" value="GHMP_KINASES_ATP"/>
    <property type="match status" value="1"/>
</dbReference>
<dbReference type="InterPro" id="IPR013750">
    <property type="entry name" value="GHMP_kinase_C_dom"/>
</dbReference>
<evidence type="ECO:0000256" key="6">
    <source>
        <dbReference type="ARBA" id="ARBA00022679"/>
    </source>
</evidence>
<accession>A0A4R1CIJ3</accession>
<dbReference type="InterPro" id="IPR000870">
    <property type="entry name" value="Homoserine_kinase"/>
</dbReference>
<evidence type="ECO:0000256" key="10">
    <source>
        <dbReference type="ARBA" id="ARBA00022840"/>
    </source>
</evidence>